<dbReference type="PANTHER" id="PTHR43877:SF2">
    <property type="entry name" value="AMINOALKYLPHOSPHONATE N-ACETYLTRANSFERASE-RELATED"/>
    <property type="match status" value="1"/>
</dbReference>
<comment type="caution">
    <text evidence="4">The sequence shown here is derived from an EMBL/GenBank/DDBJ whole genome shotgun (WGS) entry which is preliminary data.</text>
</comment>
<dbReference type="Proteomes" id="UP001521931">
    <property type="component" value="Unassembled WGS sequence"/>
</dbReference>
<evidence type="ECO:0000256" key="2">
    <source>
        <dbReference type="ARBA" id="ARBA00023315"/>
    </source>
</evidence>
<keyword evidence="5" id="KW-1185">Reference proteome</keyword>
<accession>A0ABS9PZM3</accession>
<dbReference type="PROSITE" id="PS51186">
    <property type="entry name" value="GNAT"/>
    <property type="match status" value="1"/>
</dbReference>
<dbReference type="InterPro" id="IPR000182">
    <property type="entry name" value="GNAT_dom"/>
</dbReference>
<dbReference type="PANTHER" id="PTHR43877">
    <property type="entry name" value="AMINOALKYLPHOSPHONATE N-ACETYLTRANSFERASE-RELATED-RELATED"/>
    <property type="match status" value="1"/>
</dbReference>
<evidence type="ECO:0000313" key="5">
    <source>
        <dbReference type="Proteomes" id="UP001521931"/>
    </source>
</evidence>
<name>A0ABS9PZM3_9MICO</name>
<feature type="domain" description="N-acetyltransferase" evidence="3">
    <location>
        <begin position="2"/>
        <end position="153"/>
    </location>
</feature>
<gene>
    <name evidence="4" type="ORF">MHL29_04110</name>
</gene>
<protein>
    <submittedName>
        <fullName evidence="4">GNAT family N-acetyltransferase</fullName>
    </submittedName>
</protein>
<dbReference type="SUPFAM" id="SSF55729">
    <property type="entry name" value="Acyl-CoA N-acyltransferases (Nat)"/>
    <property type="match status" value="1"/>
</dbReference>
<keyword evidence="1" id="KW-0808">Transferase</keyword>
<keyword evidence="2" id="KW-0012">Acyltransferase</keyword>
<dbReference type="EMBL" id="JAKRCV010000008">
    <property type="protein sequence ID" value="MCG7321081.1"/>
    <property type="molecule type" value="Genomic_DNA"/>
</dbReference>
<evidence type="ECO:0000259" key="3">
    <source>
        <dbReference type="PROSITE" id="PS51186"/>
    </source>
</evidence>
<organism evidence="4 5">
    <name type="scientific">Arsenicicoccus bolidensis</name>
    <dbReference type="NCBI Taxonomy" id="229480"/>
    <lineage>
        <taxon>Bacteria</taxon>
        <taxon>Bacillati</taxon>
        <taxon>Actinomycetota</taxon>
        <taxon>Actinomycetes</taxon>
        <taxon>Micrococcales</taxon>
        <taxon>Intrasporangiaceae</taxon>
        <taxon>Arsenicicoccus</taxon>
    </lineage>
</organism>
<evidence type="ECO:0000256" key="1">
    <source>
        <dbReference type="ARBA" id="ARBA00022679"/>
    </source>
</evidence>
<sequence>MVTVDRLQPRRDPADLDVLVELRAAWAADRGREGDLVELRRQLAGWVAAQGESRRFWAASIDDEPVGMVSLFVYSRMPDLARPQGRWGYVAQLYVRPRVRRQGIAVALMKALTEHARDEGLDRLVLHPSEMSVPFYASLGYRPADELMLLPLR</sequence>
<evidence type="ECO:0000313" key="4">
    <source>
        <dbReference type="EMBL" id="MCG7321081.1"/>
    </source>
</evidence>
<proteinExistence type="predicted"/>
<dbReference type="Gene3D" id="3.40.630.30">
    <property type="match status" value="1"/>
</dbReference>
<dbReference type="InterPro" id="IPR016181">
    <property type="entry name" value="Acyl_CoA_acyltransferase"/>
</dbReference>
<dbReference type="RefSeq" id="WP_239262479.1">
    <property type="nucleotide sequence ID" value="NZ_JAKRCV010000008.1"/>
</dbReference>
<dbReference type="CDD" id="cd04301">
    <property type="entry name" value="NAT_SF"/>
    <property type="match status" value="1"/>
</dbReference>
<dbReference type="Pfam" id="PF00583">
    <property type="entry name" value="Acetyltransf_1"/>
    <property type="match status" value="1"/>
</dbReference>
<reference evidence="4 5" key="1">
    <citation type="submission" date="2022-02" db="EMBL/GenBank/DDBJ databases">
        <title>Uncovering new skin microbiome diversity through culturing and metagenomics.</title>
        <authorList>
            <person name="Conlan S."/>
            <person name="Deming C."/>
            <person name="Nisc Comparative Sequencing Program N."/>
            <person name="Segre J.A."/>
        </authorList>
    </citation>
    <scope>NUCLEOTIDE SEQUENCE [LARGE SCALE GENOMIC DNA]</scope>
    <source>
        <strain evidence="4 5">ACRQZ</strain>
    </source>
</reference>
<dbReference type="InterPro" id="IPR050832">
    <property type="entry name" value="Bact_Acetyltransf"/>
</dbReference>